<comment type="caution">
    <text evidence="2">The sequence shown here is derived from an EMBL/GenBank/DDBJ whole genome shotgun (WGS) entry which is preliminary data.</text>
</comment>
<dbReference type="PROSITE" id="PS51318">
    <property type="entry name" value="TAT"/>
    <property type="match status" value="1"/>
</dbReference>
<accession>A0ABT0RFW7</accession>
<dbReference type="CDD" id="cd03378">
    <property type="entry name" value="beta_CA_cladeC"/>
    <property type="match status" value="1"/>
</dbReference>
<dbReference type="SMART" id="SM00947">
    <property type="entry name" value="Pro_CA"/>
    <property type="match status" value="1"/>
</dbReference>
<protein>
    <submittedName>
        <fullName evidence="2">Carbonic anhydrase</fullName>
    </submittedName>
</protein>
<dbReference type="SUPFAM" id="SSF53056">
    <property type="entry name" value="beta-carbonic anhydrase, cab"/>
    <property type="match status" value="1"/>
</dbReference>
<proteinExistence type="inferred from homology"/>
<evidence type="ECO:0000313" key="2">
    <source>
        <dbReference type="EMBL" id="MCL6679172.1"/>
    </source>
</evidence>
<dbReference type="Proteomes" id="UP001165343">
    <property type="component" value="Unassembled WGS sequence"/>
</dbReference>
<gene>
    <name evidence="2" type="ORF">LZ519_07575</name>
</gene>
<evidence type="ECO:0000256" key="1">
    <source>
        <dbReference type="ARBA" id="ARBA00006217"/>
    </source>
</evidence>
<dbReference type="PANTHER" id="PTHR11002:SF79">
    <property type="entry name" value="CARBONIC ANHYDRASE 2"/>
    <property type="match status" value="1"/>
</dbReference>
<evidence type="ECO:0000313" key="3">
    <source>
        <dbReference type="Proteomes" id="UP001165343"/>
    </source>
</evidence>
<dbReference type="InterPro" id="IPR036874">
    <property type="entry name" value="Carbonic_anhydrase_sf"/>
</dbReference>
<reference evidence="2" key="1">
    <citation type="submission" date="2022-05" db="EMBL/GenBank/DDBJ databases">
        <authorList>
            <person name="Jo J.-H."/>
            <person name="Im W.-T."/>
        </authorList>
    </citation>
    <scope>NUCLEOTIDE SEQUENCE</scope>
    <source>
        <strain evidence="2">RG327</strain>
    </source>
</reference>
<comment type="similarity">
    <text evidence="1">Belongs to the beta-class carbonic anhydrase family.</text>
</comment>
<dbReference type="Pfam" id="PF00484">
    <property type="entry name" value="Pro_CA"/>
    <property type="match status" value="1"/>
</dbReference>
<dbReference type="RefSeq" id="WP_249868088.1">
    <property type="nucleotide sequence ID" value="NZ_JAMGBC010000001.1"/>
</dbReference>
<organism evidence="2 3">
    <name type="scientific">Sphingomonas anseongensis</name>
    <dbReference type="NCBI Taxonomy" id="2908207"/>
    <lineage>
        <taxon>Bacteria</taxon>
        <taxon>Pseudomonadati</taxon>
        <taxon>Pseudomonadota</taxon>
        <taxon>Alphaproteobacteria</taxon>
        <taxon>Sphingomonadales</taxon>
        <taxon>Sphingomonadaceae</taxon>
        <taxon>Sphingomonas</taxon>
    </lineage>
</organism>
<dbReference type="Gene3D" id="3.40.1050.10">
    <property type="entry name" value="Carbonic anhydrase"/>
    <property type="match status" value="1"/>
</dbReference>
<sequence>MPSRKSEGPSSCSRRRFLSAAAATAVAGYAFKLPGGTPARAEAPLTPESALRQLLDGNARYVSQRPRSQSPDFAAMRAKTETKQEPFACVLACSDSRVPVEIIFDQAIGQLFVARVAGNIAAPEVIASLEYGAAELGTPLIMVLGHSHCGAVKAAVAGEQVPGQISALFAPIQPAVDEAGHDVEAAVKANARIQAATLRKSSPVLAALTREGKLKVVAATYQLDSGKVDILA</sequence>
<keyword evidence="3" id="KW-1185">Reference proteome</keyword>
<name>A0ABT0RFW7_9SPHN</name>
<dbReference type="EMBL" id="JAMGBC010000001">
    <property type="protein sequence ID" value="MCL6679172.1"/>
    <property type="molecule type" value="Genomic_DNA"/>
</dbReference>
<dbReference type="InterPro" id="IPR006311">
    <property type="entry name" value="TAT_signal"/>
</dbReference>
<dbReference type="PANTHER" id="PTHR11002">
    <property type="entry name" value="CARBONIC ANHYDRASE"/>
    <property type="match status" value="1"/>
</dbReference>
<dbReference type="InterPro" id="IPR001765">
    <property type="entry name" value="Carbonic_anhydrase"/>
</dbReference>